<evidence type="ECO:0000313" key="4">
    <source>
        <dbReference type="Proteomes" id="UP001178148"/>
    </source>
</evidence>
<evidence type="ECO:0000313" key="3">
    <source>
        <dbReference type="EMBL" id="MDP0587750.1"/>
    </source>
</evidence>
<reference evidence="3 4" key="1">
    <citation type="journal article" date="2023" name="bioRxiv">
        <title>An intranuclear bacterial parasite of deep-sea mussels expresses apoptosis inhibitors acquired from its host.</title>
        <authorList>
            <person name="Gonzalez Porras M.A."/>
            <person name="Assie A."/>
            <person name="Tietjen M."/>
            <person name="Violette M."/>
            <person name="Kleiner M."/>
            <person name="Gruber-Vodicka H."/>
            <person name="Dubilier N."/>
            <person name="Leisch N."/>
        </authorList>
    </citation>
    <scope>NUCLEOTIDE SEQUENCE [LARGE SCALE GENOMIC DNA]</scope>
    <source>
        <strain evidence="3">IAP13</strain>
    </source>
</reference>
<keyword evidence="4" id="KW-1185">Reference proteome</keyword>
<organism evidence="3 4">
    <name type="scientific">Candidatus Endonucleibacter bathymodioli</name>
    <dbReference type="NCBI Taxonomy" id="539814"/>
    <lineage>
        <taxon>Bacteria</taxon>
        <taxon>Pseudomonadati</taxon>
        <taxon>Pseudomonadota</taxon>
        <taxon>Gammaproteobacteria</taxon>
        <taxon>Oceanospirillales</taxon>
        <taxon>Endozoicomonadaceae</taxon>
        <taxon>Candidatus Endonucleibacter</taxon>
    </lineage>
</organism>
<name>A0AA90NR66_9GAMM</name>
<proteinExistence type="predicted"/>
<gene>
    <name evidence="3" type="ORF">QS748_00455</name>
</gene>
<feature type="coiled-coil region" evidence="1">
    <location>
        <begin position="201"/>
        <end position="228"/>
    </location>
</feature>
<sequence>MKKQRDIQKKELVFRILDEMKKCGEKVNADNVAKKAQMGKQTILPYYNEWRFFDDSQKQQENELPEDLIRSLRRLIAHWKNDVSKELEEHQYMAGQEVERLEKRIEQLAIDNDHTNDLLSQAQKDNDQLLQELKDSNQQTLQANMQLHKLQVDVARQETEIINLKKETEEARSRYIVTLEAQETKLDQQYKTQIDHWMKVIDEERLQKQAINKELGSLKQELLACEKEKALLASQIEHKAQEYKEIYLERDDLRLALKSRAPSLTILSRLELLLDTKEGEVINKTKMLLALQYSHAGCVKDLKAKQSLSKELQDCLDREREKEDYLQQTKLDLERSKGYALALEKVLQTTQGKQ</sequence>
<dbReference type="Pfam" id="PF11740">
    <property type="entry name" value="KfrA_N"/>
    <property type="match status" value="1"/>
</dbReference>
<dbReference type="Proteomes" id="UP001178148">
    <property type="component" value="Unassembled WGS sequence"/>
</dbReference>
<dbReference type="AlphaFoldDB" id="A0AA90NR66"/>
<feature type="domain" description="KfrA N-terminal DNA-binding" evidence="2">
    <location>
        <begin position="10"/>
        <end position="115"/>
    </location>
</feature>
<protein>
    <recommendedName>
        <fullName evidence="2">KfrA N-terminal DNA-binding domain-containing protein</fullName>
    </recommendedName>
</protein>
<dbReference type="InterPro" id="IPR021104">
    <property type="entry name" value="KfrA_DNA-bd_N"/>
</dbReference>
<keyword evidence="1" id="KW-0175">Coiled coil</keyword>
<feature type="coiled-coil region" evidence="1">
    <location>
        <begin position="98"/>
        <end position="174"/>
    </location>
</feature>
<accession>A0AA90NR66</accession>
<comment type="caution">
    <text evidence="3">The sequence shown here is derived from an EMBL/GenBank/DDBJ whole genome shotgun (WGS) entry which is preliminary data.</text>
</comment>
<evidence type="ECO:0000256" key="1">
    <source>
        <dbReference type="SAM" id="Coils"/>
    </source>
</evidence>
<evidence type="ECO:0000259" key="2">
    <source>
        <dbReference type="Pfam" id="PF11740"/>
    </source>
</evidence>
<dbReference type="EMBL" id="JASXSV010000001">
    <property type="protein sequence ID" value="MDP0587750.1"/>
    <property type="molecule type" value="Genomic_DNA"/>
</dbReference>